<evidence type="ECO:0000313" key="1">
    <source>
        <dbReference type="EMBL" id="EKD29740.1"/>
    </source>
</evidence>
<organism evidence="1">
    <name type="scientific">uncultured bacterium</name>
    <name type="common">gcode 4</name>
    <dbReference type="NCBI Taxonomy" id="1234023"/>
    <lineage>
        <taxon>Bacteria</taxon>
        <taxon>environmental samples</taxon>
    </lineage>
</organism>
<proteinExistence type="predicted"/>
<comment type="caution">
    <text evidence="1">The sequence shown here is derived from an EMBL/GenBank/DDBJ whole genome shotgun (WGS) entry which is preliminary data.</text>
</comment>
<reference evidence="1" key="1">
    <citation type="journal article" date="2012" name="Science">
        <title>Fermentation, hydrogen, and sulfur metabolism in multiple uncultivated bacterial phyla.</title>
        <authorList>
            <person name="Wrighton K.C."/>
            <person name="Thomas B.C."/>
            <person name="Sharon I."/>
            <person name="Miller C.S."/>
            <person name="Castelle C.J."/>
            <person name="VerBerkmoes N.C."/>
            <person name="Wilkins M.J."/>
            <person name="Hettich R.L."/>
            <person name="Lipton M.S."/>
            <person name="Williams K.H."/>
            <person name="Long P.E."/>
            <person name="Banfield J.F."/>
        </authorList>
    </citation>
    <scope>NUCLEOTIDE SEQUENCE [LARGE SCALE GENOMIC DNA]</scope>
</reference>
<protein>
    <submittedName>
        <fullName evidence="1">Uncharacterized protein</fullName>
    </submittedName>
</protein>
<name>K1XHE5_9BACT</name>
<accession>K1XHE5</accession>
<dbReference type="EMBL" id="AMFJ01034297">
    <property type="protein sequence ID" value="EKD29740.1"/>
    <property type="molecule type" value="Genomic_DNA"/>
</dbReference>
<gene>
    <name evidence="1" type="ORF">ACD_78C00297G0001</name>
</gene>
<dbReference type="AlphaFoldDB" id="K1XHE5"/>
<sequence length="49" mass="5607">MKKMLVEVVDVGVAVEGVIRKGSFEKIKKICIFFKTPYTLPRLILLLEL</sequence>